<organism evidence="2 3">
    <name type="scientific">Phaeoacremonium minimum (strain UCR-PA7)</name>
    <name type="common">Esca disease fungus</name>
    <name type="synonym">Togninia minima</name>
    <dbReference type="NCBI Taxonomy" id="1286976"/>
    <lineage>
        <taxon>Eukaryota</taxon>
        <taxon>Fungi</taxon>
        <taxon>Dikarya</taxon>
        <taxon>Ascomycota</taxon>
        <taxon>Pezizomycotina</taxon>
        <taxon>Sordariomycetes</taxon>
        <taxon>Sordariomycetidae</taxon>
        <taxon>Togniniales</taxon>
        <taxon>Togniniaceae</taxon>
        <taxon>Phaeoacremonium</taxon>
    </lineage>
</organism>
<dbReference type="SUPFAM" id="SSF51735">
    <property type="entry name" value="NAD(P)-binding Rossmann-fold domains"/>
    <property type="match status" value="1"/>
</dbReference>
<dbReference type="KEGG" id="tmn:UCRPA7_7039"/>
<dbReference type="PANTHER" id="PTHR37850:SF3">
    <property type="entry name" value="BLR7815 PROTEIN"/>
    <property type="match status" value="1"/>
</dbReference>
<dbReference type="AlphaFoldDB" id="R8BDM3"/>
<dbReference type="PANTHER" id="PTHR37850">
    <property type="entry name" value="STRU PROTEIN"/>
    <property type="match status" value="1"/>
</dbReference>
<dbReference type="InterPro" id="IPR013974">
    <property type="entry name" value="SAF"/>
</dbReference>
<reference evidence="3" key="1">
    <citation type="journal article" date="2013" name="Genome Announc.">
        <title>Draft genome sequence of the ascomycete Phaeoacremonium aleophilum strain UCR-PA7, a causal agent of the esca disease complex in grapevines.</title>
        <authorList>
            <person name="Blanco-Ulate B."/>
            <person name="Rolshausen P."/>
            <person name="Cantu D."/>
        </authorList>
    </citation>
    <scope>NUCLEOTIDE SEQUENCE [LARGE SCALE GENOMIC DNA]</scope>
    <source>
        <strain evidence="3">UCR-PA7</strain>
    </source>
</reference>
<dbReference type="InterPro" id="IPR048423">
    <property type="entry name" value="DRL_cat"/>
</dbReference>
<feature type="domain" description="SAF" evidence="1">
    <location>
        <begin position="365"/>
        <end position="430"/>
    </location>
</feature>
<dbReference type="EMBL" id="KB933264">
    <property type="protein sequence ID" value="EON97399.1"/>
    <property type="molecule type" value="Genomic_DNA"/>
</dbReference>
<dbReference type="eggNOG" id="ENOG502RIUV">
    <property type="taxonomic scope" value="Eukaryota"/>
</dbReference>
<evidence type="ECO:0000313" key="3">
    <source>
        <dbReference type="Proteomes" id="UP000014074"/>
    </source>
</evidence>
<dbReference type="Gene3D" id="3.40.50.720">
    <property type="entry name" value="NAD(P)-binding Rossmann-like Domain"/>
    <property type="match status" value="1"/>
</dbReference>
<proteinExistence type="predicted"/>
<dbReference type="SMART" id="SM00858">
    <property type="entry name" value="SAF"/>
    <property type="match status" value="1"/>
</dbReference>
<gene>
    <name evidence="2" type="ORF">UCRPA7_7039</name>
</gene>
<accession>R8BDM3</accession>
<protein>
    <submittedName>
        <fullName evidence="2">Putative saf domain-containing protein</fullName>
    </submittedName>
</protein>
<dbReference type="HOGENOM" id="CLU_046102_0_0_1"/>
<dbReference type="InterPro" id="IPR036291">
    <property type="entry name" value="NAD(P)-bd_dom_sf"/>
</dbReference>
<evidence type="ECO:0000259" key="1">
    <source>
        <dbReference type="SMART" id="SM00858"/>
    </source>
</evidence>
<dbReference type="RefSeq" id="XP_007917765.1">
    <property type="nucleotide sequence ID" value="XM_007919574.1"/>
</dbReference>
<dbReference type="GeneID" id="19327759"/>
<dbReference type="Pfam" id="PF08666">
    <property type="entry name" value="SAF"/>
    <property type="match status" value="1"/>
</dbReference>
<name>R8BDM3_PHAM7</name>
<sequence>MTSLSTKLAELEAAGKPIQVGIIGAGKFGSMFISQSHRTTGMRLAGIADLSVDRALSALKRTGFPAEKYDGTATMSLEDGLKSGKTVITTDSAKLIATPGIDVILEVTGNPAAGIRHALLCCEHKKHIVMINVEADVLAGPLLARKAKEAGIIYSMAYGDQPALIAELVDWARTAGFNVVCAGKGTKHLPEYHYSTPDTVWNYYGFTEEQLATGDFNPQMFNSFLDGTKSALEMAAVANGCDLSPPSNGLSFPPCGVWDLPEVLKPKSDGGQLEKNGTVEVVSCMEKDGRWTFNHLRWGVYVIIEAPGDYQKDCFKQYGLKTDSTGRYAAQYKPYHLIGLELGVSVATIMCRGEPTGQTKVWAGDVVATAKRELKAGEKLDGEGGFMVYGKLMTAEDSMAIEGLPIGLAHGLVLKRDVKKDQGLSWQDVEWSDKSQAVAVRREMEALFRKEFQARKVNGKANGVNGVNGVH</sequence>
<dbReference type="CDD" id="cd11616">
    <property type="entry name" value="SAF_DH_OX_like"/>
    <property type="match status" value="1"/>
</dbReference>
<dbReference type="Proteomes" id="UP000014074">
    <property type="component" value="Unassembled WGS sequence"/>
</dbReference>
<dbReference type="Pfam" id="PF21135">
    <property type="entry name" value="DRL_cat"/>
    <property type="match status" value="1"/>
</dbReference>
<evidence type="ECO:0000313" key="2">
    <source>
        <dbReference type="EMBL" id="EON97399.1"/>
    </source>
</evidence>
<keyword evidence="3" id="KW-1185">Reference proteome</keyword>
<dbReference type="OrthoDB" id="3447202at2759"/>